<keyword evidence="4" id="KW-1185">Reference proteome</keyword>
<name>A0A673G3C2_9TELE</name>
<dbReference type="SUPFAM" id="SSF55550">
    <property type="entry name" value="SH2 domain"/>
    <property type="match status" value="1"/>
</dbReference>
<evidence type="ECO:0000313" key="3">
    <source>
        <dbReference type="Ensembl" id="ENSSRHP00000006895.1"/>
    </source>
</evidence>
<evidence type="ECO:0000259" key="2">
    <source>
        <dbReference type="Pfam" id="PF00017"/>
    </source>
</evidence>
<sequence length="165" mass="19234">SFWQWIYEHLDLTEKYVPNIWNDGYIMGFLSKEREKALLSEKLPSTFLLRFSENSQWGGIIMTWVECSKDGFTCGEPVVHSTKSYARTDLNNISLPNIIRDYTSTDGEKDPVNPLIYRYPDIPRDVAFGRYYTSASDNKDSFTFIMSMKTTGWTRLNMICQTHLI</sequence>
<reference evidence="3" key="2">
    <citation type="submission" date="2025-09" db="UniProtKB">
        <authorList>
            <consortium name="Ensembl"/>
        </authorList>
    </citation>
    <scope>IDENTIFICATION</scope>
</reference>
<reference evidence="3" key="1">
    <citation type="submission" date="2025-08" db="UniProtKB">
        <authorList>
            <consortium name="Ensembl"/>
        </authorList>
    </citation>
    <scope>IDENTIFICATION</scope>
</reference>
<proteinExistence type="predicted"/>
<dbReference type="PANTHER" id="PTHR11801">
    <property type="entry name" value="SIGNAL TRANSDUCER AND ACTIVATOR OF TRANSCRIPTION"/>
    <property type="match status" value="1"/>
</dbReference>
<dbReference type="Proteomes" id="UP000472270">
    <property type="component" value="Unassembled WGS sequence"/>
</dbReference>
<dbReference type="InterPro" id="IPR036860">
    <property type="entry name" value="SH2_dom_sf"/>
</dbReference>
<dbReference type="GO" id="GO:0007165">
    <property type="term" value="P:signal transduction"/>
    <property type="evidence" value="ECO:0007669"/>
    <property type="project" value="InterPro"/>
</dbReference>
<evidence type="ECO:0000256" key="1">
    <source>
        <dbReference type="ARBA" id="ARBA00022999"/>
    </source>
</evidence>
<evidence type="ECO:0000313" key="4">
    <source>
        <dbReference type="Proteomes" id="UP000472270"/>
    </source>
</evidence>
<dbReference type="Ensembl" id="ENSSRHT00000007125.1">
    <property type="protein sequence ID" value="ENSSRHP00000006895.1"/>
    <property type="gene ID" value="ENSSRHG00000004140.1"/>
</dbReference>
<dbReference type="GO" id="GO:0003700">
    <property type="term" value="F:DNA-binding transcription factor activity"/>
    <property type="evidence" value="ECO:0007669"/>
    <property type="project" value="InterPro"/>
</dbReference>
<protein>
    <recommendedName>
        <fullName evidence="2">SH2 domain-containing protein</fullName>
    </recommendedName>
</protein>
<dbReference type="InterPro" id="IPR001217">
    <property type="entry name" value="STAT"/>
</dbReference>
<dbReference type="Pfam" id="PF00017">
    <property type="entry name" value="SH2"/>
    <property type="match status" value="1"/>
</dbReference>
<keyword evidence="1" id="KW-0727">SH2 domain</keyword>
<dbReference type="FunFam" id="3.30.505.10:FF:000003">
    <property type="entry name" value="Signal transducer and activator of transcription"/>
    <property type="match status" value="1"/>
</dbReference>
<dbReference type="InterPro" id="IPR000980">
    <property type="entry name" value="SH2"/>
</dbReference>
<dbReference type="Gene3D" id="1.10.238.10">
    <property type="entry name" value="EF-hand"/>
    <property type="match status" value="1"/>
</dbReference>
<feature type="domain" description="SH2" evidence="2">
    <location>
        <begin position="25"/>
        <end position="100"/>
    </location>
</feature>
<organism evidence="3 4">
    <name type="scientific">Sinocyclocheilus rhinocerous</name>
    <dbReference type="NCBI Taxonomy" id="307959"/>
    <lineage>
        <taxon>Eukaryota</taxon>
        <taxon>Metazoa</taxon>
        <taxon>Chordata</taxon>
        <taxon>Craniata</taxon>
        <taxon>Vertebrata</taxon>
        <taxon>Euteleostomi</taxon>
        <taxon>Actinopterygii</taxon>
        <taxon>Neopterygii</taxon>
        <taxon>Teleostei</taxon>
        <taxon>Ostariophysi</taxon>
        <taxon>Cypriniformes</taxon>
        <taxon>Cyprinidae</taxon>
        <taxon>Cyprininae</taxon>
        <taxon>Sinocyclocheilus</taxon>
    </lineage>
</organism>
<accession>A0A673G3C2</accession>
<dbReference type="Gene3D" id="3.30.505.10">
    <property type="entry name" value="SH2 domain"/>
    <property type="match status" value="1"/>
</dbReference>
<dbReference type="AlphaFoldDB" id="A0A673G3C2"/>